<comment type="caution">
    <text evidence="3">The sequence shown here is derived from an EMBL/GenBank/DDBJ whole genome shotgun (WGS) entry which is preliminary data.</text>
</comment>
<keyword evidence="1" id="KW-0472">Membrane</keyword>
<feature type="transmembrane region" description="Helical" evidence="1">
    <location>
        <begin position="350"/>
        <end position="371"/>
    </location>
</feature>
<feature type="transmembrane region" description="Helical" evidence="1">
    <location>
        <begin position="169"/>
        <end position="192"/>
    </location>
</feature>
<organism evidence="3 4">
    <name type="scientific">Sediminicola luteus</name>
    <dbReference type="NCBI Taxonomy" id="319238"/>
    <lineage>
        <taxon>Bacteria</taxon>
        <taxon>Pseudomonadati</taxon>
        <taxon>Bacteroidota</taxon>
        <taxon>Flavobacteriia</taxon>
        <taxon>Flavobacteriales</taxon>
        <taxon>Flavobacteriaceae</taxon>
        <taxon>Sediminicola</taxon>
    </lineage>
</organism>
<keyword evidence="1" id="KW-1133">Transmembrane helix</keyword>
<reference evidence="3 4" key="1">
    <citation type="submission" date="2017-04" db="EMBL/GenBank/DDBJ databases">
        <title>A new member of the family Flavobacteriaceae isolated from ascidians.</title>
        <authorList>
            <person name="Chen L."/>
        </authorList>
    </citation>
    <scope>NUCLEOTIDE SEQUENCE [LARGE SCALE GENOMIC DNA]</scope>
    <source>
        <strain evidence="3 4">HQA918</strain>
    </source>
</reference>
<evidence type="ECO:0000256" key="1">
    <source>
        <dbReference type="SAM" id="Phobius"/>
    </source>
</evidence>
<proteinExistence type="predicted"/>
<feature type="signal peptide" evidence="2">
    <location>
        <begin position="1"/>
        <end position="35"/>
    </location>
</feature>
<dbReference type="EMBL" id="NBWU01000007">
    <property type="protein sequence ID" value="PCE62912.1"/>
    <property type="molecule type" value="Genomic_DNA"/>
</dbReference>
<evidence type="ECO:0008006" key="5">
    <source>
        <dbReference type="Google" id="ProtNLM"/>
    </source>
</evidence>
<evidence type="ECO:0000313" key="4">
    <source>
        <dbReference type="Proteomes" id="UP000219559"/>
    </source>
</evidence>
<protein>
    <recommendedName>
        <fullName evidence="5">DUF4381 domain-containing protein</fullName>
    </recommendedName>
</protein>
<keyword evidence="4" id="KW-1185">Reference proteome</keyword>
<evidence type="ECO:0000256" key="2">
    <source>
        <dbReference type="SAM" id="SignalP"/>
    </source>
</evidence>
<evidence type="ECO:0000313" key="3">
    <source>
        <dbReference type="EMBL" id="PCE62912.1"/>
    </source>
</evidence>
<feature type="chain" id="PRO_5012246494" description="DUF4381 domain-containing protein" evidence="2">
    <location>
        <begin position="36"/>
        <end position="558"/>
    </location>
</feature>
<sequence length="558" mass="62900">MRQVFTHINNNRSATKRTPLFWLLAFCMLPFIGLAQEATMAVSVDTTQIRIGEQIQYSFTVEADTTDLVHFPEGQTFSPLEMVEAFTTDTVKANGRMTLEKVYALTQFDSGAYTIPPQRIQINEKAFMTDSFRIAVGTVAVDTTTQKMYDIKGLQEVSKGPWRIWGLPWYIFFGIVLAVLAALAFGIYYFFFRKKQLTEAEKEALLPPYDRALLELKRLENSRYIIQDEYKKYYSELTDIVRSYLEEEVNVSAMESTTDELITKLEMMADAGSLDLENDTIKQFKQVLQTADLVKFAKRKPESSVAEQDRKHIEHIVVKTKEAIPEPTEEELQQTEAYLAELAAKRRRNYWIYAGVAGLFLILAGLGIAMAKYGATYVKDTILGHHTKELLEEKDWVSSSYGFPPVHISTPKVLVRQKVELPAEAKAAILDVNAFMYRSSVGLFTVGVISNTYKAETEPDFQGAIEGLLAELESKGAKNITTKQDEFTTQAGVTGAKCYGSGKFAVPESDELIRGKYAVYLFGGKGFLQQVMITWLDGDEYAEEIAKRIEGSIDVKTE</sequence>
<keyword evidence="1" id="KW-0812">Transmembrane</keyword>
<accession>A0A2A4G595</accession>
<dbReference type="RefSeq" id="WP_097441023.1">
    <property type="nucleotide sequence ID" value="NZ_KZ300477.1"/>
</dbReference>
<dbReference type="Pfam" id="PF13584">
    <property type="entry name" value="BatD"/>
    <property type="match status" value="1"/>
</dbReference>
<gene>
    <name evidence="3" type="ORF">B7P33_16690</name>
</gene>
<dbReference type="AlphaFoldDB" id="A0A2A4G595"/>
<keyword evidence="2" id="KW-0732">Signal</keyword>
<name>A0A2A4G595_9FLAO</name>
<dbReference type="InterPro" id="IPR025738">
    <property type="entry name" value="BatD"/>
</dbReference>
<dbReference type="Proteomes" id="UP000219559">
    <property type="component" value="Unassembled WGS sequence"/>
</dbReference>
<dbReference type="OrthoDB" id="9807384at2"/>